<dbReference type="SUPFAM" id="SSF89360">
    <property type="entry name" value="HesB-like domain"/>
    <property type="match status" value="1"/>
</dbReference>
<accession>A0A386PTA5</accession>
<gene>
    <name evidence="2" type="ORF">D1B17_06645</name>
</gene>
<name>A0A386PTA5_9LACO</name>
<dbReference type="InterPro" id="IPR000361">
    <property type="entry name" value="ATAP_core_dom"/>
</dbReference>
<dbReference type="Proteomes" id="UP000267208">
    <property type="component" value="Chromosome"/>
</dbReference>
<dbReference type="KEGG" id="lzh:D1B17_06645"/>
<evidence type="ECO:0000259" key="1">
    <source>
        <dbReference type="Pfam" id="PF01521"/>
    </source>
</evidence>
<evidence type="ECO:0000313" key="2">
    <source>
        <dbReference type="EMBL" id="AYE38328.1"/>
    </source>
</evidence>
<keyword evidence="3" id="KW-1185">Reference proteome</keyword>
<dbReference type="Pfam" id="PF01521">
    <property type="entry name" value="Fe-S_biosyn"/>
    <property type="match status" value="1"/>
</dbReference>
<dbReference type="InterPro" id="IPR035903">
    <property type="entry name" value="HesB-like_dom_sf"/>
</dbReference>
<dbReference type="OrthoDB" id="2187371at2"/>
<proteinExistence type="predicted"/>
<dbReference type="EMBL" id="CP031933">
    <property type="protein sequence ID" value="AYE38328.1"/>
    <property type="molecule type" value="Genomic_DNA"/>
</dbReference>
<reference evidence="3" key="1">
    <citation type="submission" date="2018-08" db="EMBL/GenBank/DDBJ databases">
        <title>Genome of Lactobacillus sp. HBUAS52074.</title>
        <authorList>
            <person name="Guo Z."/>
            <person name="Zhang Z.D."/>
        </authorList>
    </citation>
    <scope>NUCLEOTIDE SEQUENCE [LARGE SCALE GENOMIC DNA]</scope>
    <source>
        <strain evidence="3">HBUAS52074</strain>
    </source>
</reference>
<evidence type="ECO:0000313" key="3">
    <source>
        <dbReference type="Proteomes" id="UP000267208"/>
    </source>
</evidence>
<feature type="domain" description="Core" evidence="1">
    <location>
        <begin position="1"/>
        <end position="111"/>
    </location>
</feature>
<organism evidence="2 3">
    <name type="scientific">Companilactobacillus zhachilii</name>
    <dbReference type="NCBI Taxonomy" id="2304606"/>
    <lineage>
        <taxon>Bacteria</taxon>
        <taxon>Bacillati</taxon>
        <taxon>Bacillota</taxon>
        <taxon>Bacilli</taxon>
        <taxon>Lactobacillales</taxon>
        <taxon>Lactobacillaceae</taxon>
        <taxon>Companilactobacillus</taxon>
    </lineage>
</organism>
<protein>
    <submittedName>
        <fullName evidence="2">Iron-sulfur cluster biosynthesis family protein</fullName>
    </submittedName>
</protein>
<sequence length="135" mass="15072">MEANFKPAALDYLENKIPNNSVVILTTDDGSNKYSSIGATCALADKFQLIILNQPDDNFTIPIQNNANYHLTMADYEKYLVSDQLTVDFDHGTLTLKDKSGILDNALSVIDWRNVSPESEKDRLNKMVTLGDQIC</sequence>
<dbReference type="AlphaFoldDB" id="A0A386PTA5"/>
<dbReference type="Gene3D" id="2.60.300.12">
    <property type="entry name" value="HesB-like domain"/>
    <property type="match status" value="1"/>
</dbReference>